<dbReference type="InterPro" id="IPR004279">
    <property type="entry name" value="Perilipin"/>
</dbReference>
<evidence type="ECO:0000313" key="7">
    <source>
        <dbReference type="RefSeq" id="XP_014677129.1"/>
    </source>
</evidence>
<dbReference type="Pfam" id="PF03036">
    <property type="entry name" value="Perilipin"/>
    <property type="match status" value="1"/>
</dbReference>
<comment type="similarity">
    <text evidence="2 4">Belongs to the perilipin family.</text>
</comment>
<dbReference type="RefSeq" id="XP_014677130.1">
    <property type="nucleotide sequence ID" value="XM_014821644.1"/>
</dbReference>
<evidence type="ECO:0000256" key="1">
    <source>
        <dbReference type="ARBA" id="ARBA00004502"/>
    </source>
</evidence>
<dbReference type="PANTHER" id="PTHR14024:SF49">
    <property type="entry name" value="LIPID STORAGE DROPLETS SURFACE-BINDING PROTEIN 1"/>
    <property type="match status" value="1"/>
</dbReference>
<dbReference type="SUPFAM" id="SSF109775">
    <property type="entry name" value="Mannose-6-phosphate receptor binding protein 1 (Tip47), C-terminal domain"/>
    <property type="match status" value="1"/>
</dbReference>
<dbReference type="Proteomes" id="UP000695022">
    <property type="component" value="Unplaced"/>
</dbReference>
<evidence type="ECO:0000256" key="5">
    <source>
        <dbReference type="SAM" id="MobiDB-lite"/>
    </source>
</evidence>
<evidence type="ECO:0000313" key="6">
    <source>
        <dbReference type="Proteomes" id="UP000695022"/>
    </source>
</evidence>
<keyword evidence="6" id="KW-1185">Reference proteome</keyword>
<feature type="compositionally biased region" description="Low complexity" evidence="5">
    <location>
        <begin position="418"/>
        <end position="428"/>
    </location>
</feature>
<dbReference type="PIRSF" id="PIRSF036881">
    <property type="entry name" value="PAT"/>
    <property type="match status" value="1"/>
</dbReference>
<sequence length="435" mass="48147">MYRKHLMEAENMTKETDGNQQVVEEVHFLQRVANYPVVSATIGQVTELYGRTKENVPLMKTTLDAAEKSVMAAATTAMPIVGKFQDQIEMVDNYACKGLDKLEESAPAIKKQPNELAEDTKRIYNSTVTAPIAEAKKYGSDKVAATRNYSIEKVEGVRIYSYDKLDAALQTKYGHMVIDATDKALTIAENYVDYYLPSSAAEGEESEGETPGKANENAGQLNRAVNLTNKTRRRMYGHSMRQLHNLQLRTRDAVDQLTNTINLISYAKTLDSNVRDNLAVAQDGVWKAWEDITTDHDAAEGEGDANAAPKTAEQKALLVARNVTRRLQSTYASVSASIADSVPASVAKQLQEAQKRIDELYGQFMKTTNLWDMPVNVLSLTKEKVGYLEETTLMVYEFLLSLPVVNWMVPSSASGNGSSEQQQTEESSVATDNSK</sequence>
<feature type="region of interest" description="Disordered" evidence="5">
    <location>
        <begin position="412"/>
        <end position="435"/>
    </location>
</feature>
<reference evidence="7 8" key="1">
    <citation type="submission" date="2025-05" db="UniProtKB">
        <authorList>
            <consortium name="RefSeq"/>
        </authorList>
    </citation>
    <scope>IDENTIFICATION</scope>
</reference>
<gene>
    <name evidence="7 8" type="primary">LOC106817000</name>
</gene>
<protein>
    <submittedName>
        <fullName evidence="7 8">Perilipin-3-like isoform X1</fullName>
    </submittedName>
</protein>
<organism evidence="6 8">
    <name type="scientific">Priapulus caudatus</name>
    <name type="common">Priapulid worm</name>
    <dbReference type="NCBI Taxonomy" id="37621"/>
    <lineage>
        <taxon>Eukaryota</taxon>
        <taxon>Metazoa</taxon>
        <taxon>Ecdysozoa</taxon>
        <taxon>Scalidophora</taxon>
        <taxon>Priapulida</taxon>
        <taxon>Priapulimorpha</taxon>
        <taxon>Priapulimorphida</taxon>
        <taxon>Priapulidae</taxon>
        <taxon>Priapulus</taxon>
    </lineage>
</organism>
<accession>A0ABM1EY59</accession>
<comment type="subcellular location">
    <subcellularLocation>
        <location evidence="1">Lipid droplet</location>
    </subcellularLocation>
</comment>
<dbReference type="GeneID" id="106817000"/>
<evidence type="ECO:0000256" key="2">
    <source>
        <dbReference type="ARBA" id="ARBA00006311"/>
    </source>
</evidence>
<proteinExistence type="inferred from homology"/>
<evidence type="ECO:0000256" key="3">
    <source>
        <dbReference type="ARBA" id="ARBA00022677"/>
    </source>
</evidence>
<dbReference type="RefSeq" id="XP_014677129.1">
    <property type="nucleotide sequence ID" value="XM_014821643.1"/>
</dbReference>
<dbReference type="PANTHER" id="PTHR14024">
    <property type="entry name" value="PERILIPIN"/>
    <property type="match status" value="1"/>
</dbReference>
<evidence type="ECO:0000256" key="4">
    <source>
        <dbReference type="PIRNR" id="PIRNR036881"/>
    </source>
</evidence>
<keyword evidence="3" id="KW-0551">Lipid droplet</keyword>
<dbReference type="Gene3D" id="1.20.120.340">
    <property type="entry name" value="Flagellar protein FliS"/>
    <property type="match status" value="1"/>
</dbReference>
<evidence type="ECO:0000313" key="8">
    <source>
        <dbReference type="RefSeq" id="XP_014677130.1"/>
    </source>
</evidence>
<name>A0ABM1EY59_PRICU</name>